<dbReference type="Proteomes" id="UP000000771">
    <property type="component" value="Chromosome"/>
</dbReference>
<evidence type="ECO:0000256" key="6">
    <source>
        <dbReference type="HAMAP-Rule" id="MF_00693"/>
    </source>
</evidence>
<dbReference type="KEGG" id="afo:Afer_1219"/>
<evidence type="ECO:0000313" key="9">
    <source>
        <dbReference type="EMBL" id="ACU54150.1"/>
    </source>
</evidence>
<dbReference type="GO" id="GO:0003677">
    <property type="term" value="F:DNA binding"/>
    <property type="evidence" value="ECO:0007669"/>
    <property type="project" value="UniProtKB-UniRule"/>
</dbReference>
<feature type="domain" description="TACO1/YebC-like N-terminal" evidence="8">
    <location>
        <begin position="5"/>
        <end position="76"/>
    </location>
</feature>
<dbReference type="Gene3D" id="3.30.70.980">
    <property type="match status" value="2"/>
</dbReference>
<dbReference type="InterPro" id="IPR048300">
    <property type="entry name" value="TACO1_YebC-like_2nd/3rd_dom"/>
</dbReference>
<keyword evidence="3 6" id="KW-0805">Transcription regulation</keyword>
<dbReference type="SUPFAM" id="SSF75625">
    <property type="entry name" value="YebC-like"/>
    <property type="match status" value="1"/>
</dbReference>
<dbReference type="FunFam" id="1.10.10.200:FF:000002">
    <property type="entry name" value="Probable transcriptional regulatory protein CLM62_37755"/>
    <property type="match status" value="1"/>
</dbReference>
<sequence>MSGHSKWATIKHKKGAVDKARGKLFAKLIRQIEVAAREGGGDTSANATLRTMVQKARDASVPQATIERAIKRGTGELEGARYEQVNYEGYAPGGVAIIVSCLTDNRNRTGADVRAAFSRNGGSLAEPGAVSWQFQRLGQIRLSRDADEDELFQAALAAGAEDLTDDGDAWLVTVAASDLGAVRDALEAAGFAVESAEVELVPQTTVPVEDPQEARRVLRLVEALEDLDDVQEVTANFDMPESLLEEFVAE</sequence>
<protein>
    <recommendedName>
        <fullName evidence="6">Probable transcriptional regulatory protein Afer_1219</fullName>
    </recommendedName>
</protein>
<proteinExistence type="inferred from homology"/>
<keyword evidence="2 6" id="KW-0963">Cytoplasm</keyword>
<dbReference type="NCBIfam" id="NF009044">
    <property type="entry name" value="PRK12378.1"/>
    <property type="match status" value="1"/>
</dbReference>
<name>C7LZJ2_ACIFD</name>
<dbReference type="eggNOG" id="COG0217">
    <property type="taxonomic scope" value="Bacteria"/>
</dbReference>
<evidence type="ECO:0000256" key="5">
    <source>
        <dbReference type="ARBA" id="ARBA00023163"/>
    </source>
</evidence>
<evidence type="ECO:0000313" key="10">
    <source>
        <dbReference type="Proteomes" id="UP000000771"/>
    </source>
</evidence>
<organism evidence="9 10">
    <name type="scientific">Acidimicrobium ferrooxidans (strain DSM 10331 / JCM 15462 / NBRC 103882 / ICP)</name>
    <dbReference type="NCBI Taxonomy" id="525909"/>
    <lineage>
        <taxon>Bacteria</taxon>
        <taxon>Bacillati</taxon>
        <taxon>Actinomycetota</taxon>
        <taxon>Acidimicrobiia</taxon>
        <taxon>Acidimicrobiales</taxon>
        <taxon>Acidimicrobiaceae</taxon>
        <taxon>Acidimicrobium</taxon>
    </lineage>
</organism>
<dbReference type="PANTHER" id="PTHR12532">
    <property type="entry name" value="TRANSLATIONAL ACTIVATOR OF CYTOCHROME C OXIDASE 1"/>
    <property type="match status" value="1"/>
</dbReference>
<evidence type="ECO:0000259" key="8">
    <source>
        <dbReference type="Pfam" id="PF20772"/>
    </source>
</evidence>
<reference evidence="9 10" key="1">
    <citation type="journal article" date="2009" name="Stand. Genomic Sci.">
        <title>Complete genome sequence of Acidimicrobium ferrooxidans type strain (ICP).</title>
        <authorList>
            <person name="Clum A."/>
            <person name="Nolan M."/>
            <person name="Lang E."/>
            <person name="Glavina Del Rio T."/>
            <person name="Tice H."/>
            <person name="Copeland A."/>
            <person name="Cheng J.F."/>
            <person name="Lucas S."/>
            <person name="Chen F."/>
            <person name="Bruce D."/>
            <person name="Goodwin L."/>
            <person name="Pitluck S."/>
            <person name="Ivanova N."/>
            <person name="Mavrommatis K."/>
            <person name="Mikhailova N."/>
            <person name="Pati A."/>
            <person name="Chen A."/>
            <person name="Palaniappan K."/>
            <person name="Goker M."/>
            <person name="Spring S."/>
            <person name="Land M."/>
            <person name="Hauser L."/>
            <person name="Chang Y.J."/>
            <person name="Jeffries C.C."/>
            <person name="Chain P."/>
            <person name="Bristow J."/>
            <person name="Eisen J.A."/>
            <person name="Markowitz V."/>
            <person name="Hugenholtz P."/>
            <person name="Kyrpides N.C."/>
            <person name="Klenk H.P."/>
            <person name="Lapidus A."/>
        </authorList>
    </citation>
    <scope>NUCLEOTIDE SEQUENCE [LARGE SCALE GENOMIC DNA]</scope>
    <source>
        <strain evidence="10">DSM 10331 / JCM 15462 / NBRC 103882 / ICP</strain>
    </source>
</reference>
<keyword evidence="4 6" id="KW-0238">DNA-binding</keyword>
<dbReference type="Gene3D" id="1.10.10.200">
    <property type="match status" value="1"/>
</dbReference>
<dbReference type="HAMAP" id="MF_00693">
    <property type="entry name" value="Transcrip_reg_TACO1"/>
    <property type="match status" value="1"/>
</dbReference>
<dbReference type="InterPro" id="IPR049083">
    <property type="entry name" value="TACO1_YebC_N"/>
</dbReference>
<dbReference type="GO" id="GO:0006355">
    <property type="term" value="P:regulation of DNA-templated transcription"/>
    <property type="evidence" value="ECO:0007669"/>
    <property type="project" value="UniProtKB-UniRule"/>
</dbReference>
<dbReference type="HOGENOM" id="CLU_062974_2_2_11"/>
<dbReference type="EMBL" id="CP001631">
    <property type="protein sequence ID" value="ACU54150.1"/>
    <property type="molecule type" value="Genomic_DNA"/>
</dbReference>
<dbReference type="OrthoDB" id="9781053at2"/>
<dbReference type="Pfam" id="PF20772">
    <property type="entry name" value="TACO1_YebC_N"/>
    <property type="match status" value="1"/>
</dbReference>
<evidence type="ECO:0000259" key="7">
    <source>
        <dbReference type="Pfam" id="PF01709"/>
    </source>
</evidence>
<dbReference type="PANTHER" id="PTHR12532:SF6">
    <property type="entry name" value="TRANSCRIPTIONAL REGULATORY PROTEIN YEBC-RELATED"/>
    <property type="match status" value="1"/>
</dbReference>
<comment type="subcellular location">
    <subcellularLocation>
        <location evidence="6">Cytoplasm</location>
    </subcellularLocation>
</comment>
<dbReference type="NCBIfam" id="NF001030">
    <property type="entry name" value="PRK00110.1"/>
    <property type="match status" value="1"/>
</dbReference>
<dbReference type="InterPro" id="IPR017856">
    <property type="entry name" value="Integrase-like_N"/>
</dbReference>
<dbReference type="STRING" id="525909.Afer_1219"/>
<comment type="similarity">
    <text evidence="1 6">Belongs to the TACO1 family.</text>
</comment>
<keyword evidence="5 6" id="KW-0804">Transcription</keyword>
<dbReference type="InterPro" id="IPR029072">
    <property type="entry name" value="YebC-like"/>
</dbReference>
<evidence type="ECO:0000256" key="1">
    <source>
        <dbReference type="ARBA" id="ARBA00008724"/>
    </source>
</evidence>
<dbReference type="InterPro" id="IPR002876">
    <property type="entry name" value="Transcrip_reg_TACO1-like"/>
</dbReference>
<feature type="domain" description="TACO1/YebC-like second and third" evidence="7">
    <location>
        <begin position="82"/>
        <end position="237"/>
    </location>
</feature>
<dbReference type="InterPro" id="IPR026564">
    <property type="entry name" value="Transcrip_reg_TACO1-like_dom3"/>
</dbReference>
<accession>C7LZJ2</accession>
<dbReference type="NCBIfam" id="TIGR01033">
    <property type="entry name" value="YebC/PmpR family DNA-binding transcriptional regulator"/>
    <property type="match status" value="1"/>
</dbReference>
<keyword evidence="10" id="KW-1185">Reference proteome</keyword>
<dbReference type="RefSeq" id="WP_015798636.1">
    <property type="nucleotide sequence ID" value="NC_013124.1"/>
</dbReference>
<evidence type="ECO:0000256" key="4">
    <source>
        <dbReference type="ARBA" id="ARBA00023125"/>
    </source>
</evidence>
<dbReference type="AlphaFoldDB" id="C7LZJ2"/>
<dbReference type="Pfam" id="PF01709">
    <property type="entry name" value="Transcrip_reg"/>
    <property type="match status" value="1"/>
</dbReference>
<evidence type="ECO:0000256" key="3">
    <source>
        <dbReference type="ARBA" id="ARBA00023015"/>
    </source>
</evidence>
<gene>
    <name evidence="9" type="ordered locus">Afer_1219</name>
</gene>
<evidence type="ECO:0000256" key="2">
    <source>
        <dbReference type="ARBA" id="ARBA00022490"/>
    </source>
</evidence>
<dbReference type="GO" id="GO:0005829">
    <property type="term" value="C:cytosol"/>
    <property type="evidence" value="ECO:0007669"/>
    <property type="project" value="TreeGrafter"/>
</dbReference>